<proteinExistence type="predicted"/>
<keyword evidence="3" id="KW-1185">Reference proteome</keyword>
<feature type="region of interest" description="Disordered" evidence="1">
    <location>
        <begin position="1"/>
        <end position="48"/>
    </location>
</feature>
<organism evidence="2 3">
    <name type="scientific">Marasmiellus scandens</name>
    <dbReference type="NCBI Taxonomy" id="2682957"/>
    <lineage>
        <taxon>Eukaryota</taxon>
        <taxon>Fungi</taxon>
        <taxon>Dikarya</taxon>
        <taxon>Basidiomycota</taxon>
        <taxon>Agaricomycotina</taxon>
        <taxon>Agaricomycetes</taxon>
        <taxon>Agaricomycetidae</taxon>
        <taxon>Agaricales</taxon>
        <taxon>Marasmiineae</taxon>
        <taxon>Omphalotaceae</taxon>
        <taxon>Marasmiellus</taxon>
    </lineage>
</organism>
<gene>
    <name evidence="2" type="ORF">VKT23_019555</name>
</gene>
<feature type="compositionally biased region" description="Polar residues" evidence="1">
    <location>
        <begin position="1"/>
        <end position="10"/>
    </location>
</feature>
<comment type="caution">
    <text evidence="2">The sequence shown here is derived from an EMBL/GenBank/DDBJ whole genome shotgun (WGS) entry which is preliminary data.</text>
</comment>
<name>A0ABR1IL09_9AGAR</name>
<evidence type="ECO:0000256" key="1">
    <source>
        <dbReference type="SAM" id="MobiDB-lite"/>
    </source>
</evidence>
<dbReference type="Proteomes" id="UP001498398">
    <property type="component" value="Unassembled WGS sequence"/>
</dbReference>
<reference evidence="2 3" key="1">
    <citation type="submission" date="2024-01" db="EMBL/GenBank/DDBJ databases">
        <title>A draft genome for the cacao thread blight pathogen Marasmiellus scandens.</title>
        <authorList>
            <person name="Baruah I.K."/>
            <person name="Leung J."/>
            <person name="Bukari Y."/>
            <person name="Amoako-Attah I."/>
            <person name="Meinhardt L.W."/>
            <person name="Bailey B.A."/>
            <person name="Cohen S.P."/>
        </authorList>
    </citation>
    <scope>NUCLEOTIDE SEQUENCE [LARGE SCALE GENOMIC DNA]</scope>
    <source>
        <strain evidence="2 3">GH-19</strain>
    </source>
</reference>
<dbReference type="EMBL" id="JBANRG010000104">
    <property type="protein sequence ID" value="KAK7435603.1"/>
    <property type="molecule type" value="Genomic_DNA"/>
</dbReference>
<evidence type="ECO:0000313" key="2">
    <source>
        <dbReference type="EMBL" id="KAK7435603.1"/>
    </source>
</evidence>
<accession>A0ABR1IL09</accession>
<evidence type="ECO:0000313" key="3">
    <source>
        <dbReference type="Proteomes" id="UP001498398"/>
    </source>
</evidence>
<protein>
    <submittedName>
        <fullName evidence="2">Uncharacterized protein</fullName>
    </submittedName>
</protein>
<sequence length="104" mass="11474">MSPLISSSKQICPKPRPPPKHLRLTSQTQDVDNNKGGPNLDSDAEEEDKVQDALAGLIDTDMDDGDDDDNEMLSPHTVIPKGKWKTQTWNRELVSAKFASLACQ</sequence>